<organism evidence="1 2">
    <name type="scientific">Candidatus Rhabdochlamydia porcellionis</name>
    <dbReference type="NCBI Taxonomy" id="225148"/>
    <lineage>
        <taxon>Bacteria</taxon>
        <taxon>Pseudomonadati</taxon>
        <taxon>Chlamydiota</taxon>
        <taxon>Chlamydiia</taxon>
        <taxon>Parachlamydiales</taxon>
        <taxon>Candidatus Rhabdochlamydiaceae</taxon>
        <taxon>Candidatus Rhabdochlamydia</taxon>
    </lineage>
</organism>
<proteinExistence type="predicted"/>
<evidence type="ECO:0008006" key="3">
    <source>
        <dbReference type="Google" id="ProtNLM"/>
    </source>
</evidence>
<dbReference type="Proteomes" id="UP000822862">
    <property type="component" value="Chromosome"/>
</dbReference>
<reference evidence="1 2" key="1">
    <citation type="submission" date="2021-05" db="EMBL/GenBank/DDBJ databases">
        <title>Ecology and evolution of chlamydial symbionts of arthropods.</title>
        <authorList>
            <person name="Halter T."/>
            <person name="Sixt B.S."/>
            <person name="Toenshoff E.R."/>
            <person name="Koestlbacher S."/>
            <person name="Schulz F."/>
            <person name="Kostanjsek R."/>
            <person name="Collingro A."/>
            <person name="Hendrickx F."/>
            <person name="Horn M."/>
        </authorList>
    </citation>
    <scope>NUCLEOTIDE SEQUENCE [LARGE SCALE GENOMIC DNA]</scope>
    <source>
        <strain evidence="1 2">15C</strain>
    </source>
</reference>
<protein>
    <recommendedName>
        <fullName evidence="3">Methyltransferase type 11 domain-containing protein</fullName>
    </recommendedName>
</protein>
<gene>
    <name evidence="1" type="ORF">RHAB15C_0001239</name>
</gene>
<evidence type="ECO:0000313" key="2">
    <source>
        <dbReference type="Proteomes" id="UP000822862"/>
    </source>
</evidence>
<evidence type="ECO:0000313" key="1">
    <source>
        <dbReference type="EMBL" id="QZA59353.1"/>
    </source>
</evidence>
<dbReference type="Gene3D" id="3.40.50.150">
    <property type="entry name" value="Vaccinia Virus protein VP39"/>
    <property type="match status" value="1"/>
</dbReference>
<keyword evidence="2" id="KW-1185">Reference proteome</keyword>
<accession>A0ABX8Z1M9</accession>
<dbReference type="EMBL" id="CP075585">
    <property type="protein sequence ID" value="QZA59353.1"/>
    <property type="molecule type" value="Genomic_DNA"/>
</dbReference>
<dbReference type="InterPro" id="IPR029063">
    <property type="entry name" value="SAM-dependent_MTases_sf"/>
</dbReference>
<name>A0ABX8Z1M9_9BACT</name>
<dbReference type="SUPFAM" id="SSF53335">
    <property type="entry name" value="S-adenosyl-L-methionine-dependent methyltransferases"/>
    <property type="match status" value="1"/>
</dbReference>
<dbReference type="Pfam" id="PF13489">
    <property type="entry name" value="Methyltransf_23"/>
    <property type="match status" value="1"/>
</dbReference>
<sequence>MKNFLKTEAFIIMILAAVFIKEVRLDAAVGPYYKGQGRFQTNDRVLELTKNLPLNGTGLEIAPFYRPTLLSTEYDVFYTDYTTASELIKKHDHLSNVEEIDEETVEVDFIWYPEALLMNCVPKDLRFDYAIASHVIEHVPNVISWVSQILNVLKTGGILSLAVPDKYYTFDFYRAETEVGELIDIWIRDEKIPTPLQIYDMLSLSVFDYPRSEGGLLPFSKCGRPYTDQEALEFALYAFTTNTYLDIHCSVFTPESFIKVFEKLHELGILNISLSEPVIGASEFFVQITKLGDPKLKHPKD</sequence>
<dbReference type="RefSeq" id="WP_194845145.1">
    <property type="nucleotide sequence ID" value="NZ_CP075585.1"/>
</dbReference>